<dbReference type="InterPro" id="IPR050266">
    <property type="entry name" value="AB_hydrolase_sf"/>
</dbReference>
<protein>
    <recommendedName>
        <fullName evidence="1">AB hydrolase-1 domain-containing protein</fullName>
    </recommendedName>
</protein>
<dbReference type="InterPro" id="IPR029058">
    <property type="entry name" value="AB_hydrolase_fold"/>
</dbReference>
<sequence length="282" mass="31489">MATEQFLEVNGAQLAYFTKGEGPLVITLHGGRGFGSKTGDFRVYSKLADYGYKVVSFDFRGHGHSSFTPPFTFAQIVDDIEAVREHFVGKEGKVIIIGGSFGGFLAQQYAITYPSTLSYLVLRGTAASHHHESDAFEVLRERLPHYPCVSLDMLKKVFGRFESDLEMQLVMFALGPLYSESYNPNVGLTTCLNTVYRAQSHNDLYAESEKFFDYRDKLPLLQTPTLVIVGEKDWICPPSQSKIICSLIPNSKLVVVPKANHSVHQEKPQHVIAEILSFISSK</sequence>
<accession>A0A9P8TGR3</accession>
<dbReference type="PRINTS" id="PR00111">
    <property type="entry name" value="ABHYDROLASE"/>
</dbReference>
<evidence type="ECO:0000313" key="3">
    <source>
        <dbReference type="Proteomes" id="UP000788993"/>
    </source>
</evidence>
<proteinExistence type="predicted"/>
<dbReference type="EMBL" id="JAEUBD010000095">
    <property type="protein sequence ID" value="KAH3677766.1"/>
    <property type="molecule type" value="Genomic_DNA"/>
</dbReference>
<dbReference type="OrthoDB" id="408373at2759"/>
<dbReference type="GO" id="GO:0003824">
    <property type="term" value="F:catalytic activity"/>
    <property type="evidence" value="ECO:0007669"/>
    <property type="project" value="InterPro"/>
</dbReference>
<reference evidence="2" key="2">
    <citation type="submission" date="2021-01" db="EMBL/GenBank/DDBJ databases">
        <authorList>
            <person name="Schikora-Tamarit M.A."/>
        </authorList>
    </citation>
    <scope>NUCLEOTIDE SEQUENCE</scope>
    <source>
        <strain evidence="2">NCAIM Y.01608</strain>
    </source>
</reference>
<dbReference type="InterPro" id="IPR000073">
    <property type="entry name" value="AB_hydrolase_1"/>
</dbReference>
<dbReference type="Pfam" id="PF00561">
    <property type="entry name" value="Abhydrolase_1"/>
    <property type="match status" value="1"/>
</dbReference>
<dbReference type="PANTHER" id="PTHR43798">
    <property type="entry name" value="MONOACYLGLYCEROL LIPASE"/>
    <property type="match status" value="1"/>
</dbReference>
<dbReference type="Gene3D" id="3.40.50.1820">
    <property type="entry name" value="alpha/beta hydrolase"/>
    <property type="match status" value="1"/>
</dbReference>
<evidence type="ECO:0000313" key="2">
    <source>
        <dbReference type="EMBL" id="KAH3677766.1"/>
    </source>
</evidence>
<feature type="domain" description="AB hydrolase-1" evidence="1">
    <location>
        <begin position="23"/>
        <end position="268"/>
    </location>
</feature>
<dbReference type="Proteomes" id="UP000788993">
    <property type="component" value="Unassembled WGS sequence"/>
</dbReference>
<gene>
    <name evidence="2" type="ORF">OGATHE_000420</name>
</gene>
<dbReference type="SUPFAM" id="SSF53474">
    <property type="entry name" value="alpha/beta-Hydrolases"/>
    <property type="match status" value="1"/>
</dbReference>
<dbReference type="InterPro" id="IPR000639">
    <property type="entry name" value="Epox_hydrolase-like"/>
</dbReference>
<name>A0A9P8TGR3_9ASCO</name>
<organism evidence="2 3">
    <name type="scientific">Ogataea polymorpha</name>
    <dbReference type="NCBI Taxonomy" id="460523"/>
    <lineage>
        <taxon>Eukaryota</taxon>
        <taxon>Fungi</taxon>
        <taxon>Dikarya</taxon>
        <taxon>Ascomycota</taxon>
        <taxon>Saccharomycotina</taxon>
        <taxon>Pichiomycetes</taxon>
        <taxon>Pichiales</taxon>
        <taxon>Pichiaceae</taxon>
        <taxon>Ogataea</taxon>
    </lineage>
</organism>
<dbReference type="AlphaFoldDB" id="A0A9P8TGR3"/>
<reference evidence="2" key="1">
    <citation type="journal article" date="2021" name="Open Biol.">
        <title>Shared evolutionary footprints suggest mitochondrial oxidative damage underlies multiple complex I losses in fungi.</title>
        <authorList>
            <person name="Schikora-Tamarit M.A."/>
            <person name="Marcet-Houben M."/>
            <person name="Nosek J."/>
            <person name="Gabaldon T."/>
        </authorList>
    </citation>
    <scope>NUCLEOTIDE SEQUENCE</scope>
    <source>
        <strain evidence="2">NCAIM Y.01608</strain>
    </source>
</reference>
<dbReference type="PRINTS" id="PR00412">
    <property type="entry name" value="EPOXHYDRLASE"/>
</dbReference>
<dbReference type="GO" id="GO:0016020">
    <property type="term" value="C:membrane"/>
    <property type="evidence" value="ECO:0007669"/>
    <property type="project" value="TreeGrafter"/>
</dbReference>
<comment type="caution">
    <text evidence="2">The sequence shown here is derived from an EMBL/GenBank/DDBJ whole genome shotgun (WGS) entry which is preliminary data.</text>
</comment>
<keyword evidence="3" id="KW-1185">Reference proteome</keyword>
<dbReference type="PANTHER" id="PTHR43798:SF33">
    <property type="entry name" value="HYDROLASE, PUTATIVE (AFU_ORTHOLOGUE AFUA_2G14860)-RELATED"/>
    <property type="match status" value="1"/>
</dbReference>
<evidence type="ECO:0000259" key="1">
    <source>
        <dbReference type="Pfam" id="PF00561"/>
    </source>
</evidence>